<dbReference type="Gene3D" id="2.130.10.10">
    <property type="entry name" value="YVTN repeat-like/Quinoprotein amine dehydrogenase"/>
    <property type="match status" value="1"/>
</dbReference>
<dbReference type="PROSITE" id="PS50082">
    <property type="entry name" value="WD_REPEATS_2"/>
    <property type="match status" value="2"/>
</dbReference>
<dbReference type="PANTHER" id="PTHR19872">
    <property type="entry name" value="UBIQUITIN LIGASE SPECIFICITY FACTOR/HREP PROTEIN"/>
    <property type="match status" value="1"/>
</dbReference>
<keyword evidence="1 3" id="KW-0853">WD repeat</keyword>
<dbReference type="InterPro" id="IPR051075">
    <property type="entry name" value="SCF_subunit_WD-repeat"/>
</dbReference>
<dbReference type="AlphaFoldDB" id="A0A3Q3XQH4"/>
<keyword evidence="2" id="KW-0677">Repeat</keyword>
<dbReference type="InterPro" id="IPR036322">
    <property type="entry name" value="WD40_repeat_dom_sf"/>
</dbReference>
<dbReference type="SUPFAM" id="SSF50978">
    <property type="entry name" value="WD40 repeat-like"/>
    <property type="match status" value="1"/>
</dbReference>
<evidence type="ECO:0000313" key="4">
    <source>
        <dbReference type="Ensembl" id="ENSMMOP00000027541.1"/>
    </source>
</evidence>
<keyword evidence="5" id="KW-1185">Reference proteome</keyword>
<sequence length="748" mass="84209">MKSINLGGCVVARELKRQKAEGCLTMCGMCPSCVFAPEPPGSTHCLWKASDKFKRRFVVKLILRCTSTQVLQSIQSALGVTSCTLFTYARSRSPCSPQDYPGRSADPELDAKPLDSDVNEIWDWFARSPNWIKSRYLIHLLSRCDLEMLRMVANLTSVLLVRQKRGFLQFHGKGTQTKGPMTNSFVFRNVSAILLPQQIPNLIFQRVAMQFPLGDSDDDTEDPALMLVPGSSKSLSGVSQYRDLIGCLPVDLSKRILGLLDEHALKCCQKVCQHWQHLAQETMEEDSHSVDENIMNCLDGTISPTYANFVEVPVPVKDDENGDILSLISQVKPFEAAYAKVQTKTVQMEERNVYCSAYFTSVLEDPNRVVDYTGGSLMAMGSKDCKVHLVHVTSKMKIFTVMKGHVGSIRAVLLCEDRDLVITASCDANIRCWNLKTDRCVMKLYGHKRTVTCLDVHADRLVSGAKDWRVYVWSLHTGKHFKEFNFKHHSAVQCVRINTTTVYSSCDVGLVKVWDMGSASLLRVIDAHRTAVKCLFVDKWHILSGDTAGHVKAWSVGRDAKQCLMTFSHPREVKSLTVLYLRVVTGCADGKIRVFNFLTGDCLRDIVAETEPGRLISVHFHDNRSVDAFLIMSERATSERIKRRGLHHPLTPDFMLLRLNAIQKAHSMDEVGINMERNARLRDSWGPGTAQGPLQFGPELQALKHSPRAHRYPEGQPTRAQTCIPILKKSYQPRYNKYNGRQNISSQR</sequence>
<dbReference type="Ensembl" id="ENSMMOT00000028011.1">
    <property type="protein sequence ID" value="ENSMMOP00000027541.1"/>
    <property type="gene ID" value="ENSMMOG00000020834.1"/>
</dbReference>
<dbReference type="Pfam" id="PF00400">
    <property type="entry name" value="WD40"/>
    <property type="match status" value="2"/>
</dbReference>
<dbReference type="InterPro" id="IPR015943">
    <property type="entry name" value="WD40/YVTN_repeat-like_dom_sf"/>
</dbReference>
<evidence type="ECO:0000313" key="5">
    <source>
        <dbReference type="Proteomes" id="UP000261620"/>
    </source>
</evidence>
<evidence type="ECO:0000256" key="1">
    <source>
        <dbReference type="ARBA" id="ARBA00022574"/>
    </source>
</evidence>
<name>A0A3Q3XQH4_MOLML</name>
<proteinExistence type="predicted"/>
<dbReference type="Gene3D" id="1.20.1280.50">
    <property type="match status" value="1"/>
</dbReference>
<dbReference type="SUPFAM" id="SSF81383">
    <property type="entry name" value="F-box domain"/>
    <property type="match status" value="1"/>
</dbReference>
<dbReference type="OMA" id="EIWKWFS"/>
<reference evidence="4" key="2">
    <citation type="submission" date="2025-09" db="UniProtKB">
        <authorList>
            <consortium name="Ensembl"/>
        </authorList>
    </citation>
    <scope>IDENTIFICATION</scope>
</reference>
<evidence type="ECO:0000256" key="2">
    <source>
        <dbReference type="ARBA" id="ARBA00022737"/>
    </source>
</evidence>
<dbReference type="PROSITE" id="PS50294">
    <property type="entry name" value="WD_REPEATS_REGION"/>
    <property type="match status" value="2"/>
</dbReference>
<dbReference type="PANTHER" id="PTHR19872:SF7">
    <property type="entry name" value="F-BOX AND WD REPEAT DOMAIN CONTAINING PROTEIN 10B-RELATED"/>
    <property type="match status" value="1"/>
</dbReference>
<protein>
    <submittedName>
        <fullName evidence="4">Uncharacterized protein</fullName>
    </submittedName>
</protein>
<organism evidence="4 5">
    <name type="scientific">Mola mola</name>
    <name type="common">Ocean sunfish</name>
    <name type="synonym">Tetraodon mola</name>
    <dbReference type="NCBI Taxonomy" id="94237"/>
    <lineage>
        <taxon>Eukaryota</taxon>
        <taxon>Metazoa</taxon>
        <taxon>Chordata</taxon>
        <taxon>Craniata</taxon>
        <taxon>Vertebrata</taxon>
        <taxon>Euteleostomi</taxon>
        <taxon>Actinopterygii</taxon>
        <taxon>Neopterygii</taxon>
        <taxon>Teleostei</taxon>
        <taxon>Neoteleostei</taxon>
        <taxon>Acanthomorphata</taxon>
        <taxon>Eupercaria</taxon>
        <taxon>Tetraodontiformes</taxon>
        <taxon>Molidae</taxon>
        <taxon>Mola</taxon>
    </lineage>
</organism>
<reference evidence="4" key="1">
    <citation type="submission" date="2025-08" db="UniProtKB">
        <authorList>
            <consortium name="Ensembl"/>
        </authorList>
    </citation>
    <scope>IDENTIFICATION</scope>
</reference>
<dbReference type="InterPro" id="IPR036047">
    <property type="entry name" value="F-box-like_dom_sf"/>
</dbReference>
<dbReference type="InterPro" id="IPR001680">
    <property type="entry name" value="WD40_rpt"/>
</dbReference>
<feature type="repeat" description="WD" evidence="3">
    <location>
        <begin position="444"/>
        <end position="483"/>
    </location>
</feature>
<dbReference type="SMART" id="SM00320">
    <property type="entry name" value="WD40"/>
    <property type="match status" value="5"/>
</dbReference>
<evidence type="ECO:0000256" key="3">
    <source>
        <dbReference type="PROSITE-ProRule" id="PRU00221"/>
    </source>
</evidence>
<feature type="repeat" description="WD" evidence="3">
    <location>
        <begin position="402"/>
        <end position="443"/>
    </location>
</feature>
<dbReference type="Proteomes" id="UP000261620">
    <property type="component" value="Unplaced"/>
</dbReference>
<accession>A0A3Q3XQH4</accession>
<dbReference type="STRING" id="94237.ENSMMOP00000027541"/>